<keyword evidence="5 6" id="KW-0539">Nucleus</keyword>
<evidence type="ECO:0000256" key="1">
    <source>
        <dbReference type="ARBA" id="ARBA00004123"/>
    </source>
</evidence>
<comment type="function">
    <text evidence="6">Transcriptional repressor that regulates multiple aspects of plant growth and development.</text>
</comment>
<dbReference type="GO" id="GO:0045892">
    <property type="term" value="P:negative regulation of DNA-templated transcription"/>
    <property type="evidence" value="ECO:0007669"/>
    <property type="project" value="UniProtKB-UniRule"/>
</dbReference>
<organism evidence="9 10">
    <name type="scientific">Lithospermum erythrorhizon</name>
    <name type="common">Purple gromwell</name>
    <name type="synonym">Lithospermum officinale var. erythrorhizon</name>
    <dbReference type="NCBI Taxonomy" id="34254"/>
    <lineage>
        <taxon>Eukaryota</taxon>
        <taxon>Viridiplantae</taxon>
        <taxon>Streptophyta</taxon>
        <taxon>Embryophyta</taxon>
        <taxon>Tracheophyta</taxon>
        <taxon>Spermatophyta</taxon>
        <taxon>Magnoliopsida</taxon>
        <taxon>eudicotyledons</taxon>
        <taxon>Gunneridae</taxon>
        <taxon>Pentapetalae</taxon>
        <taxon>asterids</taxon>
        <taxon>lamiids</taxon>
        <taxon>Boraginales</taxon>
        <taxon>Boraginaceae</taxon>
        <taxon>Boraginoideae</taxon>
        <taxon>Lithospermeae</taxon>
        <taxon>Lithospermum</taxon>
    </lineage>
</organism>
<dbReference type="AlphaFoldDB" id="A0AAV3R5T4"/>
<evidence type="ECO:0000259" key="8">
    <source>
        <dbReference type="PROSITE" id="PS51754"/>
    </source>
</evidence>
<comment type="caution">
    <text evidence="9">The sequence shown here is derived from an EMBL/GenBank/DDBJ whole genome shotgun (WGS) entry which is preliminary data.</text>
</comment>
<sequence length="286" mass="33298">MEKNRFKLRISNMFRSSYASCNSKKINNDILQKPQNLQHFQLIEPFSPRPLHKPFSYLCKHKKCLEVSQNQENYKLNIKFPPRSKISERQHLLHPAENYVDSLKCPPVSPLDSFECKKKSKMKKTKKTKTRKSRSRSKTCDILDFQGFEYNGLFSSDEESEDEEQTTLFSSRSISSFSSDSTKRNKPQKIKKSLRTCKKNRGGNKECEKKGSLSLRGSFAVVKNSRDPYNDFRTSMVEMIMEKNISSAEDLENMLQCFLSLNSYHHHRIIIEVFTQICEALFSSST</sequence>
<feature type="region of interest" description="Disordered" evidence="7">
    <location>
        <begin position="169"/>
        <end position="191"/>
    </location>
</feature>
<evidence type="ECO:0000256" key="6">
    <source>
        <dbReference type="RuleBase" id="RU367028"/>
    </source>
</evidence>
<keyword evidence="3 6" id="KW-0805">Transcription regulation</keyword>
<dbReference type="Proteomes" id="UP001454036">
    <property type="component" value="Unassembled WGS sequence"/>
</dbReference>
<evidence type="ECO:0000313" key="9">
    <source>
        <dbReference type="EMBL" id="GAA0171219.1"/>
    </source>
</evidence>
<keyword evidence="10" id="KW-1185">Reference proteome</keyword>
<dbReference type="PROSITE" id="PS51754">
    <property type="entry name" value="OVATE"/>
    <property type="match status" value="1"/>
</dbReference>
<protein>
    <recommendedName>
        <fullName evidence="6">Transcription repressor</fullName>
    </recommendedName>
    <alternativeName>
        <fullName evidence="6">Ovate family protein</fullName>
    </alternativeName>
</protein>
<evidence type="ECO:0000256" key="7">
    <source>
        <dbReference type="SAM" id="MobiDB-lite"/>
    </source>
</evidence>
<dbReference type="EMBL" id="BAABME010007578">
    <property type="protein sequence ID" value="GAA0171219.1"/>
    <property type="molecule type" value="Genomic_DNA"/>
</dbReference>
<evidence type="ECO:0000256" key="4">
    <source>
        <dbReference type="ARBA" id="ARBA00023163"/>
    </source>
</evidence>
<feature type="compositionally biased region" description="Low complexity" evidence="7">
    <location>
        <begin position="170"/>
        <end position="180"/>
    </location>
</feature>
<evidence type="ECO:0000256" key="2">
    <source>
        <dbReference type="ARBA" id="ARBA00022491"/>
    </source>
</evidence>
<proteinExistence type="predicted"/>
<evidence type="ECO:0000313" key="10">
    <source>
        <dbReference type="Proteomes" id="UP001454036"/>
    </source>
</evidence>
<keyword evidence="4 6" id="KW-0804">Transcription</keyword>
<dbReference type="PANTHER" id="PTHR33057:SF17">
    <property type="entry name" value="TRANSCRIPTION REPRESSOR OFP8"/>
    <property type="match status" value="1"/>
</dbReference>
<keyword evidence="2 6" id="KW-0678">Repressor</keyword>
<evidence type="ECO:0000256" key="3">
    <source>
        <dbReference type="ARBA" id="ARBA00023015"/>
    </source>
</evidence>
<dbReference type="InterPro" id="IPR038933">
    <property type="entry name" value="Ovate"/>
</dbReference>
<dbReference type="InterPro" id="IPR006458">
    <property type="entry name" value="Ovate_C"/>
</dbReference>
<dbReference type="PANTHER" id="PTHR33057">
    <property type="entry name" value="TRANSCRIPTION REPRESSOR OFP7-RELATED"/>
    <property type="match status" value="1"/>
</dbReference>
<comment type="subcellular location">
    <subcellularLocation>
        <location evidence="1 6">Nucleus</location>
    </subcellularLocation>
</comment>
<dbReference type="NCBIfam" id="TIGR01568">
    <property type="entry name" value="A_thal_3678"/>
    <property type="match status" value="1"/>
</dbReference>
<accession>A0AAV3R5T4</accession>
<feature type="domain" description="OVATE" evidence="8">
    <location>
        <begin position="221"/>
        <end position="280"/>
    </location>
</feature>
<dbReference type="Pfam" id="PF04844">
    <property type="entry name" value="Ovate"/>
    <property type="match status" value="1"/>
</dbReference>
<gene>
    <name evidence="9" type="ORF">LIER_25305</name>
</gene>
<reference evidence="9 10" key="1">
    <citation type="submission" date="2024-01" db="EMBL/GenBank/DDBJ databases">
        <title>The complete chloroplast genome sequence of Lithospermum erythrorhizon: insights into the phylogenetic relationship among Boraginaceae species and the maternal lineages of purple gromwells.</title>
        <authorList>
            <person name="Okada T."/>
            <person name="Watanabe K."/>
        </authorList>
    </citation>
    <scope>NUCLEOTIDE SEQUENCE [LARGE SCALE GENOMIC DNA]</scope>
</reference>
<dbReference type="GO" id="GO:0005634">
    <property type="term" value="C:nucleus"/>
    <property type="evidence" value="ECO:0007669"/>
    <property type="project" value="UniProtKB-SubCell"/>
</dbReference>
<name>A0AAV3R5T4_LITER</name>
<evidence type="ECO:0000256" key="5">
    <source>
        <dbReference type="ARBA" id="ARBA00023242"/>
    </source>
</evidence>